<organism evidence="3 4">
    <name type="scientific">Lentinula detonsa</name>
    <dbReference type="NCBI Taxonomy" id="2804962"/>
    <lineage>
        <taxon>Eukaryota</taxon>
        <taxon>Fungi</taxon>
        <taxon>Dikarya</taxon>
        <taxon>Basidiomycota</taxon>
        <taxon>Agaricomycotina</taxon>
        <taxon>Agaricomycetes</taxon>
        <taxon>Agaricomycetidae</taxon>
        <taxon>Agaricales</taxon>
        <taxon>Marasmiineae</taxon>
        <taxon>Omphalotaceae</taxon>
        <taxon>Lentinula</taxon>
    </lineage>
</organism>
<keyword evidence="2" id="KW-0812">Transmembrane</keyword>
<evidence type="ECO:0000313" key="3">
    <source>
        <dbReference type="EMBL" id="KAJ3751436.1"/>
    </source>
</evidence>
<evidence type="ECO:0000256" key="2">
    <source>
        <dbReference type="SAM" id="Phobius"/>
    </source>
</evidence>
<reference evidence="3 4" key="1">
    <citation type="journal article" date="2023" name="Proc. Natl. Acad. Sci. U.S.A.">
        <title>A global phylogenomic analysis of the shiitake genus Lentinula.</title>
        <authorList>
            <person name="Sierra-Patev S."/>
            <person name="Min B."/>
            <person name="Naranjo-Ortiz M."/>
            <person name="Looney B."/>
            <person name="Konkel Z."/>
            <person name="Slot J.C."/>
            <person name="Sakamoto Y."/>
            <person name="Steenwyk J.L."/>
            <person name="Rokas A."/>
            <person name="Carro J."/>
            <person name="Camarero S."/>
            <person name="Ferreira P."/>
            <person name="Molpeceres G."/>
            <person name="Ruiz-Duenas F.J."/>
            <person name="Serrano A."/>
            <person name="Henrissat B."/>
            <person name="Drula E."/>
            <person name="Hughes K.W."/>
            <person name="Mata J.L."/>
            <person name="Ishikawa N.K."/>
            <person name="Vargas-Isla R."/>
            <person name="Ushijima S."/>
            <person name="Smith C.A."/>
            <person name="Donoghue J."/>
            <person name="Ahrendt S."/>
            <person name="Andreopoulos W."/>
            <person name="He G."/>
            <person name="LaButti K."/>
            <person name="Lipzen A."/>
            <person name="Ng V."/>
            <person name="Riley R."/>
            <person name="Sandor L."/>
            <person name="Barry K."/>
            <person name="Martinez A.T."/>
            <person name="Xiao Y."/>
            <person name="Gibbons J.G."/>
            <person name="Terashima K."/>
            <person name="Grigoriev I.V."/>
            <person name="Hibbett D."/>
        </authorList>
    </citation>
    <scope>NUCLEOTIDE SEQUENCE [LARGE SCALE GENOMIC DNA]</scope>
    <source>
        <strain evidence="3 4">TFB7810</strain>
    </source>
</reference>
<sequence length="279" mass="30838">MALQTETSSSSSTSTASSSSSTDSSNDNPDTGSFFTPTSSPPLILAFLAIGLLVTAVIAALGWRRAYFARFRSDVGRQMRRGETQKDPMDIGSRPVLWDLWTTLGTGAVGIKAMETPRMSGEPPRGVSRPVSADQEGVNWETVMPISVTALIRECDGEERSEVAQESPLERTSFLFHVFFQSRQLLGSCINYLRYHHRQRDHEDATESSPESEKRFVNPRDGLDRCENLQIAVAIAMPMSKDGKLAGKGDESQPDMFEYSMGICRVSWGGKEKQDLSER</sequence>
<keyword evidence="2" id="KW-1133">Transmembrane helix</keyword>
<dbReference type="AlphaFoldDB" id="A0A9W8PD00"/>
<proteinExistence type="predicted"/>
<comment type="caution">
    <text evidence="3">The sequence shown here is derived from an EMBL/GenBank/DDBJ whole genome shotgun (WGS) entry which is preliminary data.</text>
</comment>
<feature type="region of interest" description="Disordered" evidence="1">
    <location>
        <begin position="1"/>
        <end position="34"/>
    </location>
</feature>
<protein>
    <submittedName>
        <fullName evidence="3">Uncharacterized protein</fullName>
    </submittedName>
</protein>
<keyword evidence="4" id="KW-1185">Reference proteome</keyword>
<evidence type="ECO:0000313" key="4">
    <source>
        <dbReference type="Proteomes" id="UP001142393"/>
    </source>
</evidence>
<feature type="region of interest" description="Disordered" evidence="1">
    <location>
        <begin position="201"/>
        <end position="220"/>
    </location>
</feature>
<dbReference type="Proteomes" id="UP001142393">
    <property type="component" value="Unassembled WGS sequence"/>
</dbReference>
<feature type="compositionally biased region" description="Low complexity" evidence="1">
    <location>
        <begin position="7"/>
        <end position="25"/>
    </location>
</feature>
<gene>
    <name evidence="3" type="ORF">DFH05DRAFT_194423</name>
</gene>
<dbReference type="EMBL" id="JANVFU010000001">
    <property type="protein sequence ID" value="KAJ3751436.1"/>
    <property type="molecule type" value="Genomic_DNA"/>
</dbReference>
<feature type="transmembrane region" description="Helical" evidence="2">
    <location>
        <begin position="43"/>
        <end position="63"/>
    </location>
</feature>
<accession>A0A9W8PD00</accession>
<name>A0A9W8PD00_9AGAR</name>
<keyword evidence="2" id="KW-0472">Membrane</keyword>
<evidence type="ECO:0000256" key="1">
    <source>
        <dbReference type="SAM" id="MobiDB-lite"/>
    </source>
</evidence>